<keyword evidence="1" id="KW-1133">Transmembrane helix</keyword>
<protein>
    <submittedName>
        <fullName evidence="2">Uncharacterized protein</fullName>
    </submittedName>
</protein>
<name>A0A1F7YFA4_9BACT</name>
<dbReference type="AlphaFoldDB" id="A0A1F7YFA4"/>
<dbReference type="Proteomes" id="UP000179221">
    <property type="component" value="Unassembled WGS sequence"/>
</dbReference>
<comment type="caution">
    <text evidence="2">The sequence shown here is derived from an EMBL/GenBank/DDBJ whole genome shotgun (WGS) entry which is preliminary data.</text>
</comment>
<keyword evidence="1" id="KW-0472">Membrane</keyword>
<gene>
    <name evidence="2" type="ORF">A2628_00240</name>
</gene>
<accession>A0A1F7YFA4</accession>
<dbReference type="EMBL" id="MGGL01000017">
    <property type="protein sequence ID" value="OGM25962.1"/>
    <property type="molecule type" value="Genomic_DNA"/>
</dbReference>
<organism evidence="2 3">
    <name type="scientific">Candidatus Woesebacteria bacterium RIFCSPHIGHO2_01_FULL_40_22</name>
    <dbReference type="NCBI Taxonomy" id="1802499"/>
    <lineage>
        <taxon>Bacteria</taxon>
        <taxon>Candidatus Woeseibacteriota</taxon>
    </lineage>
</organism>
<evidence type="ECO:0000313" key="3">
    <source>
        <dbReference type="Proteomes" id="UP000179221"/>
    </source>
</evidence>
<proteinExistence type="predicted"/>
<keyword evidence="1" id="KW-0812">Transmembrane</keyword>
<evidence type="ECO:0000313" key="2">
    <source>
        <dbReference type="EMBL" id="OGM25962.1"/>
    </source>
</evidence>
<reference evidence="2 3" key="1">
    <citation type="journal article" date="2016" name="Nat. Commun.">
        <title>Thousands of microbial genomes shed light on interconnected biogeochemical processes in an aquifer system.</title>
        <authorList>
            <person name="Anantharaman K."/>
            <person name="Brown C.T."/>
            <person name="Hug L.A."/>
            <person name="Sharon I."/>
            <person name="Castelle C.J."/>
            <person name="Probst A.J."/>
            <person name="Thomas B.C."/>
            <person name="Singh A."/>
            <person name="Wilkins M.J."/>
            <person name="Karaoz U."/>
            <person name="Brodie E.L."/>
            <person name="Williams K.H."/>
            <person name="Hubbard S.S."/>
            <person name="Banfield J.F."/>
        </authorList>
    </citation>
    <scope>NUCLEOTIDE SEQUENCE [LARGE SCALE GENOMIC DNA]</scope>
</reference>
<feature type="transmembrane region" description="Helical" evidence="1">
    <location>
        <begin position="12"/>
        <end position="29"/>
    </location>
</feature>
<sequence>MKALQKIDKFYVVFILSMVVMGIFLIYTFRSIFTSVTTSGDVETKVTEAELRIDREKLGNVLKSYNERKIVPLEIR</sequence>
<evidence type="ECO:0000256" key="1">
    <source>
        <dbReference type="SAM" id="Phobius"/>
    </source>
</evidence>